<dbReference type="RefSeq" id="XP_004353249.1">
    <property type="nucleotide sequence ID" value="XM_004353197.1"/>
</dbReference>
<keyword evidence="1" id="KW-0067">ATP-binding</keyword>
<dbReference type="PROSITE" id="PS00107">
    <property type="entry name" value="PROTEIN_KINASE_ATP"/>
    <property type="match status" value="1"/>
</dbReference>
<sequence>MKGRGHFVPFKERGRAHGHEETHRLNKTLLDFGIDRRKQCPVNALLTDTLILANTGKKPLRVRLYYPYRSHKFSLLFNKKEKAIVVEMVVKLTTVIDQPVYIEVEDIGHTLLNIKLESELSTLFDYEEIAVQGPAIGIGGFGRVFKGTWRGGEVAVKVLKDQNPSEPQEPQR</sequence>
<dbReference type="OrthoDB" id="30356at2759"/>
<dbReference type="EMBL" id="KB007857">
    <property type="protein sequence ID" value="ELR23721.1"/>
    <property type="molecule type" value="Genomic_DNA"/>
</dbReference>
<protein>
    <submittedName>
        <fullName evidence="2">Serine/threonine kinase</fullName>
    </submittedName>
</protein>
<dbReference type="InterPro" id="IPR011009">
    <property type="entry name" value="Kinase-like_dom_sf"/>
</dbReference>
<gene>
    <name evidence="2" type="ORF">ACA1_073670</name>
</gene>
<dbReference type="SUPFAM" id="SSF56112">
    <property type="entry name" value="Protein kinase-like (PK-like)"/>
    <property type="match status" value="1"/>
</dbReference>
<proteinExistence type="predicted"/>
<dbReference type="InterPro" id="IPR053215">
    <property type="entry name" value="TKL_Ser/Thr_kinase"/>
</dbReference>
<keyword evidence="3" id="KW-1185">Reference proteome</keyword>
<dbReference type="GO" id="GO:0005524">
    <property type="term" value="F:ATP binding"/>
    <property type="evidence" value="ECO:0007669"/>
    <property type="project" value="UniProtKB-UniRule"/>
</dbReference>
<dbReference type="PANTHER" id="PTHR45756">
    <property type="entry name" value="PALMITOYLTRANSFERASE"/>
    <property type="match status" value="1"/>
</dbReference>
<dbReference type="Gene3D" id="3.30.200.20">
    <property type="entry name" value="Phosphorylase Kinase, domain 1"/>
    <property type="match status" value="1"/>
</dbReference>
<dbReference type="InterPro" id="IPR017441">
    <property type="entry name" value="Protein_kinase_ATP_BS"/>
</dbReference>
<dbReference type="KEGG" id="acan:ACA1_073670"/>
<evidence type="ECO:0000256" key="1">
    <source>
        <dbReference type="PROSITE-ProRule" id="PRU10141"/>
    </source>
</evidence>
<dbReference type="VEuPathDB" id="AmoebaDB:ACA1_073670"/>
<evidence type="ECO:0000313" key="2">
    <source>
        <dbReference type="EMBL" id="ELR23721.1"/>
    </source>
</evidence>
<reference evidence="2 3" key="1">
    <citation type="journal article" date="2013" name="Genome Biol.">
        <title>Genome of Acanthamoeba castellanii highlights extensive lateral gene transfer and early evolution of tyrosine kinase signaling.</title>
        <authorList>
            <person name="Clarke M."/>
            <person name="Lohan A.J."/>
            <person name="Liu B."/>
            <person name="Lagkouvardos I."/>
            <person name="Roy S."/>
            <person name="Zafar N."/>
            <person name="Bertelli C."/>
            <person name="Schilde C."/>
            <person name="Kianianmomeni A."/>
            <person name="Burglin T.R."/>
            <person name="Frech C."/>
            <person name="Turcotte B."/>
            <person name="Kopec K.O."/>
            <person name="Synnott J.M."/>
            <person name="Choo C."/>
            <person name="Paponov I."/>
            <person name="Finkler A."/>
            <person name="Soon Heng Tan C."/>
            <person name="Hutchins A.P."/>
            <person name="Weinmeier T."/>
            <person name="Rattei T."/>
            <person name="Chu J.S."/>
            <person name="Gimenez G."/>
            <person name="Irimia M."/>
            <person name="Rigden D.J."/>
            <person name="Fitzpatrick D.A."/>
            <person name="Lorenzo-Morales J."/>
            <person name="Bateman A."/>
            <person name="Chiu C.H."/>
            <person name="Tang P."/>
            <person name="Hegemann P."/>
            <person name="Fromm H."/>
            <person name="Raoult D."/>
            <person name="Greub G."/>
            <person name="Miranda-Saavedra D."/>
            <person name="Chen N."/>
            <person name="Nash P."/>
            <person name="Ginger M.L."/>
            <person name="Horn M."/>
            <person name="Schaap P."/>
            <person name="Caler L."/>
            <person name="Loftus B."/>
        </authorList>
    </citation>
    <scope>NUCLEOTIDE SEQUENCE [LARGE SCALE GENOMIC DNA]</scope>
    <source>
        <strain evidence="2 3">Neff</strain>
    </source>
</reference>
<feature type="binding site" evidence="1">
    <location>
        <position position="157"/>
    </location>
    <ligand>
        <name>ATP</name>
        <dbReference type="ChEBI" id="CHEBI:30616"/>
    </ligand>
</feature>
<dbReference type="PANTHER" id="PTHR45756:SF1">
    <property type="entry name" value="PROTEIN KINASE DOMAIN CONTAINING PROTEIN"/>
    <property type="match status" value="1"/>
</dbReference>
<keyword evidence="1" id="KW-0547">Nucleotide-binding</keyword>
<name>L8HH12_ACACF</name>
<organism evidence="2 3">
    <name type="scientific">Acanthamoeba castellanii (strain ATCC 30010 / Neff)</name>
    <dbReference type="NCBI Taxonomy" id="1257118"/>
    <lineage>
        <taxon>Eukaryota</taxon>
        <taxon>Amoebozoa</taxon>
        <taxon>Discosea</taxon>
        <taxon>Longamoebia</taxon>
        <taxon>Centramoebida</taxon>
        <taxon>Acanthamoebidae</taxon>
        <taxon>Acanthamoeba</taxon>
    </lineage>
</organism>
<accession>L8HH12</accession>
<dbReference type="GeneID" id="14924706"/>
<keyword evidence="2" id="KW-0808">Transferase</keyword>
<dbReference type="Proteomes" id="UP000011083">
    <property type="component" value="Unassembled WGS sequence"/>
</dbReference>
<dbReference type="AlphaFoldDB" id="L8HH12"/>
<evidence type="ECO:0000313" key="3">
    <source>
        <dbReference type="Proteomes" id="UP000011083"/>
    </source>
</evidence>
<keyword evidence="2" id="KW-0418">Kinase</keyword>
<dbReference type="GO" id="GO:0016301">
    <property type="term" value="F:kinase activity"/>
    <property type="evidence" value="ECO:0007669"/>
    <property type="project" value="UniProtKB-KW"/>
</dbReference>